<evidence type="ECO:0000259" key="1">
    <source>
        <dbReference type="SMART" id="SM00866"/>
    </source>
</evidence>
<feature type="domain" description="UbiC transcription regulator-associated" evidence="1">
    <location>
        <begin position="36"/>
        <end position="178"/>
    </location>
</feature>
<dbReference type="Proteomes" id="UP000265489">
    <property type="component" value="Unassembled WGS sequence"/>
</dbReference>
<dbReference type="EMBL" id="QRYQ01000001">
    <property type="protein sequence ID" value="RGU94142.1"/>
    <property type="molecule type" value="Genomic_DNA"/>
</dbReference>
<dbReference type="AlphaFoldDB" id="A0A395WCX7"/>
<evidence type="ECO:0000313" key="3">
    <source>
        <dbReference type="Proteomes" id="UP000265489"/>
    </source>
</evidence>
<dbReference type="GO" id="GO:0045892">
    <property type="term" value="P:negative regulation of DNA-templated transcription"/>
    <property type="evidence" value="ECO:0007669"/>
    <property type="project" value="TreeGrafter"/>
</dbReference>
<dbReference type="GO" id="GO:0003677">
    <property type="term" value="F:DNA binding"/>
    <property type="evidence" value="ECO:0007669"/>
    <property type="project" value="InterPro"/>
</dbReference>
<dbReference type="SMART" id="SM00866">
    <property type="entry name" value="UTRA"/>
    <property type="match status" value="1"/>
</dbReference>
<comment type="caution">
    <text evidence="2">The sequence shown here is derived from an EMBL/GenBank/DDBJ whole genome shotgun (WGS) entry which is preliminary data.</text>
</comment>
<protein>
    <submittedName>
        <fullName evidence="2">UTRA domain-containing protein</fullName>
    </submittedName>
</protein>
<dbReference type="Pfam" id="PF07702">
    <property type="entry name" value="UTRA"/>
    <property type="match status" value="1"/>
</dbReference>
<dbReference type="InterPro" id="IPR028978">
    <property type="entry name" value="Chorismate_lyase_/UTRA_dom_sf"/>
</dbReference>
<accession>A0A395WCX7</accession>
<reference evidence="2 3" key="1">
    <citation type="submission" date="2018-08" db="EMBL/GenBank/DDBJ databases">
        <title>A genome reference for cultivated species of the human gut microbiota.</title>
        <authorList>
            <person name="Zou Y."/>
            <person name="Xue W."/>
            <person name="Luo G."/>
        </authorList>
    </citation>
    <scope>NUCLEOTIDE SEQUENCE [LARGE SCALE GENOMIC DNA]</scope>
    <source>
        <strain evidence="2 3">AF15-20</strain>
    </source>
</reference>
<proteinExistence type="predicted"/>
<dbReference type="InterPro" id="IPR011663">
    <property type="entry name" value="UTRA"/>
</dbReference>
<dbReference type="InterPro" id="IPR050679">
    <property type="entry name" value="Bact_HTH_transcr_reg"/>
</dbReference>
<dbReference type="Gene3D" id="3.40.1410.10">
    <property type="entry name" value="Chorismate lyase-like"/>
    <property type="match status" value="1"/>
</dbReference>
<organism evidence="2 3">
    <name type="scientific">Holdemanella biformis</name>
    <dbReference type="NCBI Taxonomy" id="1735"/>
    <lineage>
        <taxon>Bacteria</taxon>
        <taxon>Bacillati</taxon>
        <taxon>Bacillota</taxon>
        <taxon>Erysipelotrichia</taxon>
        <taxon>Erysipelotrichales</taxon>
        <taxon>Erysipelotrichaceae</taxon>
        <taxon>Holdemanella</taxon>
    </lineage>
</organism>
<evidence type="ECO:0000313" key="2">
    <source>
        <dbReference type="EMBL" id="RGU94142.1"/>
    </source>
</evidence>
<name>A0A395WCX7_9FIRM</name>
<dbReference type="SUPFAM" id="SSF64288">
    <property type="entry name" value="Chorismate lyase-like"/>
    <property type="match status" value="1"/>
</dbReference>
<dbReference type="PANTHER" id="PTHR44846">
    <property type="entry name" value="MANNOSYL-D-GLYCERATE TRANSPORT/METABOLISM SYSTEM REPRESSOR MNGR-RELATED"/>
    <property type="match status" value="1"/>
</dbReference>
<dbReference type="PANTHER" id="PTHR44846:SF1">
    <property type="entry name" value="MANNOSYL-D-GLYCERATE TRANSPORT_METABOLISM SYSTEM REPRESSOR MNGR-RELATED"/>
    <property type="match status" value="1"/>
</dbReference>
<sequence length="185" mass="21667">MMGIPIIIGEKSMDKDNIYVLRDIDSFMSVTEAIREQGLTLENRIIEKKVIESNYYLSKQLNVPLATKLFYLCRVRYVEGIAQSIEKTYIEYSKVEGLEEYDLGNTSFYGLLLREYGIQVYETQEELLLVEAKREEKRLLGLEGKCEILLNRGTSYVSKNDHEPFEYFEMSSLPSFYRYRSVSEI</sequence>
<gene>
    <name evidence="2" type="ORF">DWW32_01105</name>
</gene>